<accession>A0ABW3UMD0</accession>
<comment type="caution">
    <text evidence="3">The sequence shown here is derived from an EMBL/GenBank/DDBJ whole genome shotgun (WGS) entry which is preliminary data.</text>
</comment>
<keyword evidence="1" id="KW-0472">Membrane</keyword>
<dbReference type="InterPro" id="IPR025377">
    <property type="entry name" value="DUF4367"/>
</dbReference>
<keyword evidence="1" id="KW-0812">Transmembrane</keyword>
<evidence type="ECO:0000256" key="1">
    <source>
        <dbReference type="SAM" id="Phobius"/>
    </source>
</evidence>
<gene>
    <name evidence="3" type="ORF">ACFQ4B_17335</name>
</gene>
<evidence type="ECO:0000259" key="2">
    <source>
        <dbReference type="Pfam" id="PF14285"/>
    </source>
</evidence>
<dbReference type="PANTHER" id="PTHR37507:SF2">
    <property type="entry name" value="SPORULATION PROTEIN YDCC"/>
    <property type="match status" value="1"/>
</dbReference>
<name>A0ABW3UMD0_9BACL</name>
<dbReference type="InterPro" id="IPR052944">
    <property type="entry name" value="Sporulation_related"/>
</dbReference>
<organism evidence="3 4">
    <name type="scientific">Paenibacillus vulneris</name>
    <dbReference type="NCBI Taxonomy" id="1133364"/>
    <lineage>
        <taxon>Bacteria</taxon>
        <taxon>Bacillati</taxon>
        <taxon>Bacillota</taxon>
        <taxon>Bacilli</taxon>
        <taxon>Bacillales</taxon>
        <taxon>Paenibacillaceae</taxon>
        <taxon>Paenibacillus</taxon>
    </lineage>
</organism>
<dbReference type="Proteomes" id="UP001597180">
    <property type="component" value="Unassembled WGS sequence"/>
</dbReference>
<sequence length="281" mass="31338">MSQAKRHGSFADEMDSYLETGKETAAASEYKPLFELGRVLANRDYSQRSDPETMYHRIMRNKENGKKTRGSRKKWTRLAASAASVAAVGIISLSIVQPSFASDIVSRIINTISLGHISVSQMEPSVTHIPVDEMKKQVMVSAQDQAASESNTLVVRDPGQLNQYTSFQVLLPSYQPEGYVFDRAEFYKDEQGVVSVSKYINIFYKQPATGKQIFMQQRHADEETAFGMSTTNKIEAIQIHGVDAVMTGEHSIDWEANGVLYSLTAKGLEKDEVIKIAESIR</sequence>
<feature type="transmembrane region" description="Helical" evidence="1">
    <location>
        <begin position="75"/>
        <end position="96"/>
    </location>
</feature>
<protein>
    <submittedName>
        <fullName evidence="3">DUF4367 domain-containing protein</fullName>
    </submittedName>
</protein>
<dbReference type="RefSeq" id="WP_345586124.1">
    <property type="nucleotide sequence ID" value="NZ_BAABJG010000003.1"/>
</dbReference>
<evidence type="ECO:0000313" key="3">
    <source>
        <dbReference type="EMBL" id="MFD1221885.1"/>
    </source>
</evidence>
<proteinExistence type="predicted"/>
<keyword evidence="4" id="KW-1185">Reference proteome</keyword>
<dbReference type="EMBL" id="JBHTLU010000019">
    <property type="protein sequence ID" value="MFD1221885.1"/>
    <property type="molecule type" value="Genomic_DNA"/>
</dbReference>
<feature type="domain" description="DUF4367" evidence="2">
    <location>
        <begin position="171"/>
        <end position="280"/>
    </location>
</feature>
<dbReference type="Pfam" id="PF14285">
    <property type="entry name" value="DUF4367"/>
    <property type="match status" value="1"/>
</dbReference>
<reference evidence="4" key="1">
    <citation type="journal article" date="2019" name="Int. J. Syst. Evol. Microbiol.">
        <title>The Global Catalogue of Microorganisms (GCM) 10K type strain sequencing project: providing services to taxonomists for standard genome sequencing and annotation.</title>
        <authorList>
            <consortium name="The Broad Institute Genomics Platform"/>
            <consortium name="The Broad Institute Genome Sequencing Center for Infectious Disease"/>
            <person name="Wu L."/>
            <person name="Ma J."/>
        </authorList>
    </citation>
    <scope>NUCLEOTIDE SEQUENCE [LARGE SCALE GENOMIC DNA]</scope>
    <source>
        <strain evidence="4">CCUG 53270</strain>
    </source>
</reference>
<evidence type="ECO:0000313" key="4">
    <source>
        <dbReference type="Proteomes" id="UP001597180"/>
    </source>
</evidence>
<dbReference type="PANTHER" id="PTHR37507">
    <property type="entry name" value="SPORULATION PROTEIN YDCC"/>
    <property type="match status" value="1"/>
</dbReference>
<keyword evidence="1" id="KW-1133">Transmembrane helix</keyword>